<dbReference type="Gene3D" id="1.10.10.10">
    <property type="entry name" value="Winged helix-like DNA-binding domain superfamily/Winged helix DNA-binding domain"/>
    <property type="match status" value="1"/>
</dbReference>
<accession>A0A1M5BY10</accession>
<feature type="repeat" description="TPR" evidence="3">
    <location>
        <begin position="509"/>
        <end position="542"/>
    </location>
</feature>
<dbReference type="Proteomes" id="UP000184346">
    <property type="component" value="Unassembled WGS sequence"/>
</dbReference>
<gene>
    <name evidence="5" type="ORF">SAMN02745148_02734</name>
</gene>
<dbReference type="SUPFAM" id="SSF48452">
    <property type="entry name" value="TPR-like"/>
    <property type="match status" value="2"/>
</dbReference>
<dbReference type="STRING" id="1121942.SAMN02745148_02734"/>
<dbReference type="InterPro" id="IPR016032">
    <property type="entry name" value="Sig_transdc_resp-reg_C-effctor"/>
</dbReference>
<keyword evidence="1" id="KW-0805">Transcription regulation</keyword>
<dbReference type="Pfam" id="PF03704">
    <property type="entry name" value="BTAD"/>
    <property type="match status" value="1"/>
</dbReference>
<reference evidence="5 6" key="1">
    <citation type="submission" date="2016-11" db="EMBL/GenBank/DDBJ databases">
        <authorList>
            <person name="Jaros S."/>
            <person name="Januszkiewicz K."/>
            <person name="Wedrychowicz H."/>
        </authorList>
    </citation>
    <scope>NUCLEOTIDE SEQUENCE [LARGE SCALE GENOMIC DNA]</scope>
    <source>
        <strain evidence="5 6">DSM 19980</strain>
    </source>
</reference>
<dbReference type="SMART" id="SM01043">
    <property type="entry name" value="BTAD"/>
    <property type="match status" value="1"/>
</dbReference>
<name>A0A1M5BY10_9GAMM</name>
<dbReference type="PROSITE" id="PS50005">
    <property type="entry name" value="TPR"/>
    <property type="match status" value="1"/>
</dbReference>
<dbReference type="InterPro" id="IPR019734">
    <property type="entry name" value="TPR_rpt"/>
</dbReference>
<feature type="domain" description="Bacterial transcriptional activator" evidence="4">
    <location>
        <begin position="101"/>
        <end position="240"/>
    </location>
</feature>
<evidence type="ECO:0000256" key="3">
    <source>
        <dbReference type="PROSITE-ProRule" id="PRU00339"/>
    </source>
</evidence>
<sequence length="683" mass="76632">MSALQVSLLGEFACHAAEGRRLGFPTRKVEALLAYLAMGAGRWHLRSKLAGLLWEDMPESQARANLRKALSRLQQALPLEARECLMINSREIGLEAGAAVVDVEAFERWLADGTPETLEQALALYRGPFLEGMNDAGEAFEDWLMAHRLHLDEALQQLMHRLLAHYVVTGAIDPGIQLALRLLAIDPLDEGVQRTLIRFYLYQDRIGTALEQYRRCRQRLADELGVAPAPETERLKAELLALLPSEAETTNDLVRERDDLPERSTVIEAAAATRARHRATDAAYPALAVLAFRPDETAGLHCHLGVGLAEDIATELGRFRELVVIAPASALAYRDAPATPAQIGIELGVDYLLEGQFRRRGDALRLTARLLQAASARQVWAERYDCGFDEIVAVQDDIASQIVGNLIGRIEDDRLEAMRRKPPQDWHAYDLWLRGWSALRRPDLAAIHEARRYFQQALARDPRFARAYVGLALAHLNEWACFSWNHWAFLRQETLEFARQAVALDEHDHRAHCMLGLAELYSRRYDSANRELSLALTLNPNDADVLAHASFALALIGEPARGVEAARKALRLAPYRPEWHAGMTGIAFFSARHYQEAIDIMASAPQAFCNTPAVIAAAHAHLGQPERAVSHRDTVYRHYRYQLARGAFPKHMSCLDWLLALDPYRHDADRTHYLDGLRRAGFA</sequence>
<proteinExistence type="predicted"/>
<evidence type="ECO:0000313" key="5">
    <source>
        <dbReference type="EMBL" id="SHF47339.1"/>
    </source>
</evidence>
<evidence type="ECO:0000256" key="1">
    <source>
        <dbReference type="ARBA" id="ARBA00023015"/>
    </source>
</evidence>
<protein>
    <submittedName>
        <fullName evidence="5">TolB amino-terminal domain-containing protein</fullName>
    </submittedName>
</protein>
<dbReference type="InterPro" id="IPR051677">
    <property type="entry name" value="AfsR-DnrI-RedD_regulator"/>
</dbReference>
<keyword evidence="6" id="KW-1185">Reference proteome</keyword>
<dbReference type="Gene3D" id="3.40.50.10070">
    <property type="entry name" value="TolB, N-terminal domain"/>
    <property type="match status" value="1"/>
</dbReference>
<dbReference type="PANTHER" id="PTHR35807">
    <property type="entry name" value="TRANSCRIPTIONAL REGULATOR REDD-RELATED"/>
    <property type="match status" value="1"/>
</dbReference>
<evidence type="ECO:0000256" key="2">
    <source>
        <dbReference type="ARBA" id="ARBA00023163"/>
    </source>
</evidence>
<evidence type="ECO:0000313" key="6">
    <source>
        <dbReference type="Proteomes" id="UP000184346"/>
    </source>
</evidence>
<dbReference type="OrthoDB" id="1971692at2"/>
<keyword evidence="3" id="KW-0802">TPR repeat</keyword>
<dbReference type="SUPFAM" id="SSF46894">
    <property type="entry name" value="C-terminal effector domain of the bipartite response regulators"/>
    <property type="match status" value="1"/>
</dbReference>
<keyword evidence="2" id="KW-0804">Transcription</keyword>
<evidence type="ECO:0000259" key="4">
    <source>
        <dbReference type="SMART" id="SM01043"/>
    </source>
</evidence>
<dbReference type="PANTHER" id="PTHR35807:SF1">
    <property type="entry name" value="TRANSCRIPTIONAL REGULATOR REDD"/>
    <property type="match status" value="1"/>
</dbReference>
<dbReference type="InterPro" id="IPR036388">
    <property type="entry name" value="WH-like_DNA-bd_sf"/>
</dbReference>
<dbReference type="Gene3D" id="1.25.40.10">
    <property type="entry name" value="Tetratricopeptide repeat domain"/>
    <property type="match status" value="2"/>
</dbReference>
<dbReference type="EMBL" id="FQUJ01000012">
    <property type="protein sequence ID" value="SHF47339.1"/>
    <property type="molecule type" value="Genomic_DNA"/>
</dbReference>
<dbReference type="InterPro" id="IPR011990">
    <property type="entry name" value="TPR-like_helical_dom_sf"/>
</dbReference>
<dbReference type="RefSeq" id="WP_072823790.1">
    <property type="nucleotide sequence ID" value="NZ_FQUJ01000012.1"/>
</dbReference>
<dbReference type="InterPro" id="IPR005158">
    <property type="entry name" value="BTAD"/>
</dbReference>
<dbReference type="AlphaFoldDB" id="A0A1M5BY10"/>
<organism evidence="5 6">
    <name type="scientific">Modicisalibacter ilicicola DSM 19980</name>
    <dbReference type="NCBI Taxonomy" id="1121942"/>
    <lineage>
        <taxon>Bacteria</taxon>
        <taxon>Pseudomonadati</taxon>
        <taxon>Pseudomonadota</taxon>
        <taxon>Gammaproteobacteria</taxon>
        <taxon>Oceanospirillales</taxon>
        <taxon>Halomonadaceae</taxon>
        <taxon>Modicisalibacter</taxon>
    </lineage>
</organism>
<dbReference type="GO" id="GO:0003677">
    <property type="term" value="F:DNA binding"/>
    <property type="evidence" value="ECO:0007669"/>
    <property type="project" value="InterPro"/>
</dbReference>
<dbReference type="GO" id="GO:0006355">
    <property type="term" value="P:regulation of DNA-templated transcription"/>
    <property type="evidence" value="ECO:0007669"/>
    <property type="project" value="InterPro"/>
</dbReference>